<dbReference type="GO" id="GO:0017126">
    <property type="term" value="P:nucleologenesis"/>
    <property type="evidence" value="ECO:0007669"/>
    <property type="project" value="TreeGrafter"/>
</dbReference>
<dbReference type="GO" id="GO:0005634">
    <property type="term" value="C:nucleus"/>
    <property type="evidence" value="ECO:0007669"/>
    <property type="project" value="TreeGrafter"/>
</dbReference>
<dbReference type="Proteomes" id="UP000323506">
    <property type="component" value="Chromosome D11"/>
</dbReference>
<gene>
    <name evidence="2" type="ORF">ES288_D11G038100v1</name>
</gene>
<dbReference type="PANTHER" id="PTHR33415:SF12">
    <property type="entry name" value="PROTEIN EMBRYO DEFECTIVE 514"/>
    <property type="match status" value="1"/>
</dbReference>
<organism evidence="2 3">
    <name type="scientific">Gossypium darwinii</name>
    <name type="common">Darwin's cotton</name>
    <name type="synonym">Gossypium barbadense var. darwinii</name>
    <dbReference type="NCBI Taxonomy" id="34276"/>
    <lineage>
        <taxon>Eukaryota</taxon>
        <taxon>Viridiplantae</taxon>
        <taxon>Streptophyta</taxon>
        <taxon>Embryophyta</taxon>
        <taxon>Tracheophyta</taxon>
        <taxon>Spermatophyta</taxon>
        <taxon>Magnoliopsida</taxon>
        <taxon>eudicotyledons</taxon>
        <taxon>Gunneridae</taxon>
        <taxon>Pentapetalae</taxon>
        <taxon>rosids</taxon>
        <taxon>malvids</taxon>
        <taxon>Malvales</taxon>
        <taxon>Malvaceae</taxon>
        <taxon>Malvoideae</taxon>
        <taxon>Gossypium</taxon>
    </lineage>
</organism>
<dbReference type="GO" id="GO:1901259">
    <property type="term" value="P:chloroplast rRNA processing"/>
    <property type="evidence" value="ECO:0007669"/>
    <property type="project" value="TreeGrafter"/>
</dbReference>
<evidence type="ECO:0000313" key="3">
    <source>
        <dbReference type="Proteomes" id="UP000323506"/>
    </source>
</evidence>
<protein>
    <submittedName>
        <fullName evidence="2">Uncharacterized protein</fullName>
    </submittedName>
</protein>
<dbReference type="GO" id="GO:0009658">
    <property type="term" value="P:chloroplast organization"/>
    <property type="evidence" value="ECO:0007669"/>
    <property type="project" value="TreeGrafter"/>
</dbReference>
<feature type="region of interest" description="Disordered" evidence="1">
    <location>
        <begin position="1"/>
        <end position="73"/>
    </location>
</feature>
<sequence length="235" mass="26540">MAEKEVSAEPVETNPPTEDMNPETQVPPSPIFDDSVDAGLAYNGGSKSKCQREEDGGESDEVSKKQKAESSVDDEIIEKNSVPSVLSRVRLGPKEFGSSVEMFDYFYNLLLLEIDPIKQQTIIAYWEFLALVHNSPYILQYEYMVLLELLKKVHEEPDKKIGKGIKGFQVRIHLVWKSKCFFVIKDDDTFDDFSFRKCVDHILPLSDEMKQPDTKKASNGSRGGKGSGQGRGKRR</sequence>
<dbReference type="InterPro" id="IPR044673">
    <property type="entry name" value="DCL-like"/>
</dbReference>
<evidence type="ECO:0000313" key="2">
    <source>
        <dbReference type="EMBL" id="TYG43689.1"/>
    </source>
</evidence>
<dbReference type="AlphaFoldDB" id="A0A5D2AGT9"/>
<keyword evidence="3" id="KW-1185">Reference proteome</keyword>
<evidence type="ECO:0000256" key="1">
    <source>
        <dbReference type="SAM" id="MobiDB-lite"/>
    </source>
</evidence>
<dbReference type="FunFam" id="3.10.450.40:FF:000016">
    <property type="entry name" value="Predicted protein"/>
    <property type="match status" value="1"/>
</dbReference>
<feature type="region of interest" description="Disordered" evidence="1">
    <location>
        <begin position="209"/>
        <end position="235"/>
    </location>
</feature>
<name>A0A5D2AGT9_GOSDA</name>
<dbReference type="Gene3D" id="3.10.450.40">
    <property type="match status" value="1"/>
</dbReference>
<dbReference type="Pfam" id="PF11523">
    <property type="entry name" value="DUF3223"/>
    <property type="match status" value="1"/>
</dbReference>
<proteinExistence type="predicted"/>
<feature type="compositionally biased region" description="Gly residues" evidence="1">
    <location>
        <begin position="221"/>
        <end position="235"/>
    </location>
</feature>
<accession>A0A5D2AGT9</accession>
<dbReference type="GO" id="GO:0009507">
    <property type="term" value="C:chloroplast"/>
    <property type="evidence" value="ECO:0007669"/>
    <property type="project" value="TreeGrafter"/>
</dbReference>
<dbReference type="EMBL" id="CM017711">
    <property type="protein sequence ID" value="TYG43689.1"/>
    <property type="molecule type" value="Genomic_DNA"/>
</dbReference>
<dbReference type="PANTHER" id="PTHR33415">
    <property type="entry name" value="PROTEIN EMBRYO DEFECTIVE 514"/>
    <property type="match status" value="1"/>
</dbReference>
<reference evidence="2 3" key="1">
    <citation type="submission" date="2019-06" db="EMBL/GenBank/DDBJ databases">
        <title>WGS assembly of Gossypium darwinii.</title>
        <authorList>
            <person name="Chen Z.J."/>
            <person name="Sreedasyam A."/>
            <person name="Ando A."/>
            <person name="Song Q."/>
            <person name="De L."/>
            <person name="Hulse-Kemp A."/>
            <person name="Ding M."/>
            <person name="Ye W."/>
            <person name="Kirkbride R."/>
            <person name="Jenkins J."/>
            <person name="Plott C."/>
            <person name="Lovell J."/>
            <person name="Lin Y.-M."/>
            <person name="Vaughn R."/>
            <person name="Liu B."/>
            <person name="Li W."/>
            <person name="Simpson S."/>
            <person name="Scheffler B."/>
            <person name="Saski C."/>
            <person name="Grover C."/>
            <person name="Hu G."/>
            <person name="Conover J."/>
            <person name="Carlson J."/>
            <person name="Shu S."/>
            <person name="Boston L."/>
            <person name="Williams M."/>
            <person name="Peterson D."/>
            <person name="Mcgee K."/>
            <person name="Jones D."/>
            <person name="Wendel J."/>
            <person name="Stelly D."/>
            <person name="Grimwood J."/>
            <person name="Schmutz J."/>
        </authorList>
    </citation>
    <scope>NUCLEOTIDE SEQUENCE [LARGE SCALE GENOMIC DNA]</scope>
    <source>
        <strain evidence="2">1808015.09</strain>
    </source>
</reference>
<feature type="compositionally biased region" description="Basic and acidic residues" evidence="1">
    <location>
        <begin position="61"/>
        <end position="70"/>
    </location>
</feature>